<dbReference type="GO" id="GO:0016887">
    <property type="term" value="F:ATP hydrolysis activity"/>
    <property type="evidence" value="ECO:0007669"/>
    <property type="project" value="InterPro"/>
</dbReference>
<dbReference type="AlphaFoldDB" id="A0A267MFL4"/>
<gene>
    <name evidence="4" type="ORF">CCE28_15650</name>
</gene>
<proteinExistence type="inferred from homology"/>
<evidence type="ECO:0000256" key="2">
    <source>
        <dbReference type="SAM" id="MobiDB-lite"/>
    </source>
</evidence>
<dbReference type="Pfam" id="PF00437">
    <property type="entry name" value="T2SSE"/>
    <property type="match status" value="1"/>
</dbReference>
<dbReference type="Proteomes" id="UP000216024">
    <property type="component" value="Unassembled WGS sequence"/>
</dbReference>
<reference evidence="4 5" key="1">
    <citation type="submission" date="2017-06" db="EMBL/GenBank/DDBJ databases">
        <title>Draft genome sequence of anaerobic fermentative bacterium Anaeromicrobium sediminis DY2726D isolated from West Pacific Ocean sediments.</title>
        <authorList>
            <person name="Zeng X."/>
        </authorList>
    </citation>
    <scope>NUCLEOTIDE SEQUENCE [LARGE SCALE GENOMIC DNA]</scope>
    <source>
        <strain evidence="4 5">DY2726D</strain>
    </source>
</reference>
<dbReference type="SUPFAM" id="SSF52540">
    <property type="entry name" value="P-loop containing nucleoside triphosphate hydrolases"/>
    <property type="match status" value="1"/>
</dbReference>
<feature type="compositionally biased region" description="Basic and acidic residues" evidence="2">
    <location>
        <begin position="43"/>
        <end position="56"/>
    </location>
</feature>
<dbReference type="EMBL" id="NIBG01000016">
    <property type="protein sequence ID" value="PAB58371.1"/>
    <property type="molecule type" value="Genomic_DNA"/>
</dbReference>
<protein>
    <submittedName>
        <fullName evidence="4">Type II secretion system protein E</fullName>
    </submittedName>
</protein>
<accession>A0A267MFL4</accession>
<evidence type="ECO:0000259" key="3">
    <source>
        <dbReference type="Pfam" id="PF00437"/>
    </source>
</evidence>
<dbReference type="FunFam" id="3.40.50.300:FF:000521">
    <property type="entry name" value="Type II secretion system protein E"/>
    <property type="match status" value="1"/>
</dbReference>
<feature type="domain" description="Bacterial type II secretion system protein E" evidence="3">
    <location>
        <begin position="115"/>
        <end position="390"/>
    </location>
</feature>
<dbReference type="Gene3D" id="3.30.450.380">
    <property type="match status" value="1"/>
</dbReference>
<comment type="caution">
    <text evidence="4">The sequence shown here is derived from an EMBL/GenBank/DDBJ whole genome shotgun (WGS) entry which is preliminary data.</text>
</comment>
<evidence type="ECO:0000313" key="4">
    <source>
        <dbReference type="EMBL" id="PAB58371.1"/>
    </source>
</evidence>
<dbReference type="Gene3D" id="3.40.50.300">
    <property type="entry name" value="P-loop containing nucleotide triphosphate hydrolases"/>
    <property type="match status" value="1"/>
</dbReference>
<sequence length="470" mass="52445">MSLLAKLKNKNQDSTSPPSIEKKEEINQKVIPTPNEINAPNKQKKEPIQPTDKNQELKKQLHKQVLREMKKDSIENIIERIDEMAVEIIKEDETLLGMVDRKKIVDELVNNLIGYGPINPLLLDPEVTEVMVNGPSMVYAERKGKLELTNIRFQDNDHVMHIIEKIVAPLGRRIDESSPMVDARLPDGSRVNAIIPPLALNGPTITIRKFSKDPFTIENLIGFGTLTREMAIFLEACVKARLNIFISGGTGSGKTTTLNVLSSFIPNDERIITIEDAAELQLWQDHVVSLESRPPNIEGKGAITIRDLVRNSLRMRPERVVVGEVRGGEALDMLQAMNTGHDGSLATGHSNSPRDMISRLETMVLMAGMELPIKAIREQIGSAIDLIVQQSRLKDGSRKITNITEIQGLEGDVIVLQDIFVFKQQGVDDQGKIIGKLVPTGIRPKFYETLTTSGIHIPTSVFMEEEDWNL</sequence>
<evidence type="ECO:0000256" key="1">
    <source>
        <dbReference type="ARBA" id="ARBA00006611"/>
    </source>
</evidence>
<dbReference type="OrthoDB" id="9810761at2"/>
<dbReference type="CDD" id="cd01130">
    <property type="entry name" value="VirB11-like_ATPase"/>
    <property type="match status" value="1"/>
</dbReference>
<feature type="region of interest" description="Disordered" evidence="2">
    <location>
        <begin position="1"/>
        <end position="56"/>
    </location>
</feature>
<dbReference type="InterPro" id="IPR001482">
    <property type="entry name" value="T2SS/T4SS_dom"/>
</dbReference>
<organism evidence="4 5">
    <name type="scientific">Anaeromicrobium sediminis</name>
    <dbReference type="NCBI Taxonomy" id="1478221"/>
    <lineage>
        <taxon>Bacteria</taxon>
        <taxon>Bacillati</taxon>
        <taxon>Bacillota</taxon>
        <taxon>Clostridia</taxon>
        <taxon>Peptostreptococcales</taxon>
        <taxon>Thermotaleaceae</taxon>
        <taxon>Anaeromicrobium</taxon>
    </lineage>
</organism>
<keyword evidence="5" id="KW-1185">Reference proteome</keyword>
<dbReference type="InterPro" id="IPR050921">
    <property type="entry name" value="T4SS_GSP_E_ATPase"/>
</dbReference>
<dbReference type="PANTHER" id="PTHR30486:SF15">
    <property type="entry name" value="TYPE II_IV SECRETION SYSTEM ATPASE"/>
    <property type="match status" value="1"/>
</dbReference>
<dbReference type="PANTHER" id="PTHR30486">
    <property type="entry name" value="TWITCHING MOTILITY PROTEIN PILT"/>
    <property type="match status" value="1"/>
</dbReference>
<dbReference type="InterPro" id="IPR027417">
    <property type="entry name" value="P-loop_NTPase"/>
</dbReference>
<dbReference type="RefSeq" id="WP_095134673.1">
    <property type="nucleotide sequence ID" value="NZ_NIBG01000016.1"/>
</dbReference>
<name>A0A267MFL4_9FIRM</name>
<comment type="similarity">
    <text evidence="1">Belongs to the GSP E family.</text>
</comment>
<evidence type="ECO:0000313" key="5">
    <source>
        <dbReference type="Proteomes" id="UP000216024"/>
    </source>
</evidence>